<dbReference type="GO" id="GO:0005524">
    <property type="term" value="F:ATP binding"/>
    <property type="evidence" value="ECO:0007669"/>
    <property type="project" value="UniProtKB-UniRule"/>
</dbReference>
<dbReference type="GO" id="GO:0051015">
    <property type="term" value="F:actin filament binding"/>
    <property type="evidence" value="ECO:0007669"/>
    <property type="project" value="TreeGrafter"/>
</dbReference>
<evidence type="ECO:0000256" key="3">
    <source>
        <dbReference type="ARBA" id="ARBA00023123"/>
    </source>
</evidence>
<dbReference type="OrthoDB" id="6108017at2759"/>
<dbReference type="GO" id="GO:0000146">
    <property type="term" value="F:microfilament motor activity"/>
    <property type="evidence" value="ECO:0007669"/>
    <property type="project" value="TreeGrafter"/>
</dbReference>
<dbReference type="Pfam" id="PF00063">
    <property type="entry name" value="Myosin_head"/>
    <property type="match status" value="1"/>
</dbReference>
<protein>
    <submittedName>
        <fullName evidence="8">VIII-2</fullName>
    </submittedName>
</protein>
<evidence type="ECO:0000256" key="6">
    <source>
        <dbReference type="PROSITE-ProRule" id="PRU00782"/>
    </source>
</evidence>
<evidence type="ECO:0000256" key="4">
    <source>
        <dbReference type="ARBA" id="ARBA00023175"/>
    </source>
</evidence>
<evidence type="ECO:0000256" key="5">
    <source>
        <dbReference type="ARBA" id="ARBA00023203"/>
    </source>
</evidence>
<accession>A0A1W0E908</accession>
<feature type="domain" description="Myosin motor" evidence="7">
    <location>
        <begin position="1"/>
        <end position="591"/>
    </location>
</feature>
<dbReference type="Gene3D" id="1.10.10.820">
    <property type="match status" value="1"/>
</dbReference>
<dbReference type="PANTHER" id="PTHR13140:SF706">
    <property type="entry name" value="DILUTE CLASS UNCONVENTIONAL MYOSIN, ISOFORM C"/>
    <property type="match status" value="1"/>
</dbReference>
<evidence type="ECO:0000313" key="8">
    <source>
        <dbReference type="EMBL" id="OQS55730.1"/>
    </source>
</evidence>
<evidence type="ECO:0000256" key="1">
    <source>
        <dbReference type="ARBA" id="ARBA00022741"/>
    </source>
</evidence>
<dbReference type="AlphaFoldDB" id="A0A1W0E908"/>
<dbReference type="EMBL" id="MNPJ01000003">
    <property type="protein sequence ID" value="OQS55730.1"/>
    <property type="molecule type" value="Genomic_DNA"/>
</dbReference>
<sequence>MNNEDLCQLENLDDQTLLNTLQERYESAEIYTNCGLLLLSINPYCHLDIYDNNIKEMYKRSDMPKTHVYKMVEECIQGMNAAQKDYSIIISGESGSGKTECAKIILDYYCLKEEFEILKRVDFVIEALGNAKTAHNNNSSRFGKLIKIKESIQFETFLLEKSRVTHQVDGDQNFHIFYYILDGNNLSVNNDFIKYEGRLYTKHYEEIKMAFVSLDIDFEQIEKYLLGILELGNITLANINTSQGVDEVCTVFNMEKNAFVEYISYKIRKIGPDIIKSENTHEEAKILRDSLARIIYARVFDFIIGQINKKLEACAKISNNFTLNILDIFGFEDFKINGLEQFCINWCNEKIYDEFIKRSFEHQKNIFIQEEINVKNIDLDIDSLEMNKSNIDLIERKCGLVDLIAEESFLNGKFENLCNKLESFLKLKIKFGDTFEFNHFVGKVDYNTREFVDRNKEKANLLLIANAENLSNVSDTKYTKALDPLKNIVGAFKQSLNKLFTILNSTEIKYIKCIKPNLNKQGLLFDKNVVGKQLRVNGILQTIQLSKHLYPCSMFKDEFFEKYPWSFEFLLHLDSSISELGISQKVCEKMI</sequence>
<feature type="binding site" evidence="6">
    <location>
        <begin position="92"/>
        <end position="99"/>
    </location>
    <ligand>
        <name>ATP</name>
        <dbReference type="ChEBI" id="CHEBI:30616"/>
    </ligand>
</feature>
<keyword evidence="1 6" id="KW-0547">Nucleotide-binding</keyword>
<dbReference type="GO" id="GO:0007015">
    <property type="term" value="P:actin filament organization"/>
    <property type="evidence" value="ECO:0007669"/>
    <property type="project" value="TreeGrafter"/>
</dbReference>
<dbReference type="PROSITE" id="PS51456">
    <property type="entry name" value="MYOSIN_MOTOR"/>
    <property type="match status" value="1"/>
</dbReference>
<dbReference type="Proteomes" id="UP000192758">
    <property type="component" value="Unassembled WGS sequence"/>
</dbReference>
<dbReference type="STRING" id="646526.A0A1W0E908"/>
<dbReference type="GO" id="GO:0005737">
    <property type="term" value="C:cytoplasm"/>
    <property type="evidence" value="ECO:0007669"/>
    <property type="project" value="TreeGrafter"/>
</dbReference>
<proteinExistence type="inferred from homology"/>
<dbReference type="Gene3D" id="1.20.58.530">
    <property type="match status" value="1"/>
</dbReference>
<dbReference type="SMART" id="SM00242">
    <property type="entry name" value="MYSc"/>
    <property type="match status" value="1"/>
</dbReference>
<dbReference type="GO" id="GO:0016459">
    <property type="term" value="C:myosin complex"/>
    <property type="evidence" value="ECO:0007669"/>
    <property type="project" value="UniProtKB-KW"/>
</dbReference>
<comment type="similarity">
    <text evidence="6">Belongs to the TRAFAC class myosin-kinesin ATPase superfamily. Myosin family.</text>
</comment>
<keyword evidence="9" id="KW-1185">Reference proteome</keyword>
<evidence type="ECO:0000259" key="7">
    <source>
        <dbReference type="PROSITE" id="PS51456"/>
    </source>
</evidence>
<organism evidence="8 9">
    <name type="scientific">Ecytonucleospora hepatopenaei</name>
    <dbReference type="NCBI Taxonomy" id="646526"/>
    <lineage>
        <taxon>Eukaryota</taxon>
        <taxon>Fungi</taxon>
        <taxon>Fungi incertae sedis</taxon>
        <taxon>Microsporidia</taxon>
        <taxon>Enterocytozoonidae</taxon>
        <taxon>Ecytonucleospora</taxon>
    </lineage>
</organism>
<dbReference type="InterPro" id="IPR036961">
    <property type="entry name" value="Kinesin_motor_dom_sf"/>
</dbReference>
<dbReference type="InterPro" id="IPR001609">
    <property type="entry name" value="Myosin_head_motor_dom-like"/>
</dbReference>
<reference evidence="8 9" key="1">
    <citation type="journal article" date="2017" name="Environ. Microbiol.">
        <title>Decay of the glycolytic pathway and adaptation to intranuclear parasitism within Enterocytozoonidae microsporidia.</title>
        <authorList>
            <person name="Wiredu Boakye D."/>
            <person name="Jaroenlak P."/>
            <person name="Prachumwat A."/>
            <person name="Williams T.A."/>
            <person name="Bateman K.S."/>
            <person name="Itsathitphaisarn O."/>
            <person name="Sritunyalucksana K."/>
            <person name="Paszkiewicz K.H."/>
            <person name="Moore K.A."/>
            <person name="Stentiford G.D."/>
            <person name="Williams B.A."/>
        </authorList>
    </citation>
    <scope>NUCLEOTIDE SEQUENCE [LARGE SCALE GENOMIC DNA]</scope>
    <source>
        <strain evidence="8 9">TH1</strain>
    </source>
</reference>
<comment type="caution">
    <text evidence="8">The sequence shown here is derived from an EMBL/GenBank/DDBJ whole genome shotgun (WGS) entry which is preliminary data.</text>
</comment>
<feature type="region of interest" description="Actin-binding" evidence="6">
    <location>
        <begin position="496"/>
        <end position="518"/>
    </location>
</feature>
<evidence type="ECO:0000256" key="2">
    <source>
        <dbReference type="ARBA" id="ARBA00022840"/>
    </source>
</evidence>
<dbReference type="PANTHER" id="PTHR13140">
    <property type="entry name" value="MYOSIN"/>
    <property type="match status" value="1"/>
</dbReference>
<keyword evidence="5 6" id="KW-0009">Actin-binding</keyword>
<dbReference type="VEuPathDB" id="MicrosporidiaDB:EHP00_443"/>
<dbReference type="GO" id="GO:0016020">
    <property type="term" value="C:membrane"/>
    <property type="evidence" value="ECO:0007669"/>
    <property type="project" value="TreeGrafter"/>
</dbReference>
<gene>
    <name evidence="8" type="primary">VIII-2</name>
    <name evidence="8" type="ORF">EHP00_443</name>
</gene>
<name>A0A1W0E908_9MICR</name>
<dbReference type="Gene3D" id="3.40.850.10">
    <property type="entry name" value="Kinesin motor domain"/>
    <property type="match status" value="1"/>
</dbReference>
<dbReference type="Gene3D" id="1.20.120.720">
    <property type="entry name" value="Myosin VI head, motor domain, U50 subdomain"/>
    <property type="match status" value="1"/>
</dbReference>
<dbReference type="InterPro" id="IPR027417">
    <property type="entry name" value="P-loop_NTPase"/>
</dbReference>
<evidence type="ECO:0000313" key="9">
    <source>
        <dbReference type="Proteomes" id="UP000192758"/>
    </source>
</evidence>
<keyword evidence="2 6" id="KW-0067">ATP-binding</keyword>
<keyword evidence="4 6" id="KW-0505">Motor protein</keyword>
<keyword evidence="3 6" id="KW-0518">Myosin</keyword>
<dbReference type="PRINTS" id="PR00193">
    <property type="entry name" value="MYOSINHEAVY"/>
</dbReference>
<dbReference type="SUPFAM" id="SSF52540">
    <property type="entry name" value="P-loop containing nucleoside triphosphate hydrolases"/>
    <property type="match status" value="1"/>
</dbReference>
<dbReference type="CDD" id="cd00124">
    <property type="entry name" value="MYSc"/>
    <property type="match status" value="1"/>
</dbReference>